<reference evidence="1" key="1">
    <citation type="submission" date="2018-06" db="EMBL/GenBank/DDBJ databases">
        <authorList>
            <person name="Zhirakovskaya E."/>
        </authorList>
    </citation>
    <scope>NUCLEOTIDE SEQUENCE</scope>
</reference>
<keyword evidence="1" id="KW-0378">Hydrolase</keyword>
<dbReference type="AlphaFoldDB" id="A0A3B0S0J9"/>
<dbReference type="PRINTS" id="PR00413">
    <property type="entry name" value="HADHALOGNASE"/>
</dbReference>
<dbReference type="Pfam" id="PF00702">
    <property type="entry name" value="Hydrolase"/>
    <property type="match status" value="1"/>
</dbReference>
<dbReference type="InterPro" id="IPR023214">
    <property type="entry name" value="HAD_sf"/>
</dbReference>
<proteinExistence type="predicted"/>
<dbReference type="InterPro" id="IPR036412">
    <property type="entry name" value="HAD-like_sf"/>
</dbReference>
<dbReference type="EC" id="3.8.1.2" evidence="1"/>
<dbReference type="Gene3D" id="3.40.50.1000">
    <property type="entry name" value="HAD superfamily/HAD-like"/>
    <property type="match status" value="1"/>
</dbReference>
<gene>
    <name evidence="1" type="ORF">MNBD_ALPHA07-1615</name>
</gene>
<dbReference type="CDD" id="cd02603">
    <property type="entry name" value="HAD_sEH-N_like"/>
    <property type="match status" value="1"/>
</dbReference>
<dbReference type="InterPro" id="IPR023198">
    <property type="entry name" value="PGP-like_dom2"/>
</dbReference>
<dbReference type="GO" id="GO:0018784">
    <property type="term" value="F:(S)-2-haloacid dehalogenase activity"/>
    <property type="evidence" value="ECO:0007669"/>
    <property type="project" value="UniProtKB-EC"/>
</dbReference>
<dbReference type="SUPFAM" id="SSF56784">
    <property type="entry name" value="HAD-like"/>
    <property type="match status" value="1"/>
</dbReference>
<dbReference type="EMBL" id="UOEG01000161">
    <property type="protein sequence ID" value="VAV97262.1"/>
    <property type="molecule type" value="Genomic_DNA"/>
</dbReference>
<dbReference type="PANTHER" id="PTHR43611">
    <property type="entry name" value="ALPHA-D-GLUCOSE 1-PHOSPHATE PHOSPHATASE"/>
    <property type="match status" value="1"/>
</dbReference>
<sequence length="206" mass="23155">MQVEAVIFDIGNVLIEWQPERYYDSVIGPERRQSMFAKVDLFAMMDRIDAGAPFGDTVEEVALAHPDWTPEIRQWCDNWNNLACPAIDLSVRLLRMLRARGIPVFALSNFGAENFPLSAAQFPFLAEFDRRYISAEIGLIKPDPAIYAHVEADCGLAAQALLFTDDRVDNIDAAQARGWQTHLFEGAQGWANTLVRAGLLTKEDIR</sequence>
<name>A0A3B0S0J9_9ZZZZ</name>
<dbReference type="Gene3D" id="1.10.150.240">
    <property type="entry name" value="Putative phosphatase, domain 2"/>
    <property type="match status" value="1"/>
</dbReference>
<dbReference type="PANTHER" id="PTHR43611:SF3">
    <property type="entry name" value="FLAVIN MONONUCLEOTIDE HYDROLASE 1, CHLOROPLATIC"/>
    <property type="match status" value="1"/>
</dbReference>
<organism evidence="1">
    <name type="scientific">hydrothermal vent metagenome</name>
    <dbReference type="NCBI Taxonomy" id="652676"/>
    <lineage>
        <taxon>unclassified sequences</taxon>
        <taxon>metagenomes</taxon>
        <taxon>ecological metagenomes</taxon>
    </lineage>
</organism>
<dbReference type="InterPro" id="IPR006439">
    <property type="entry name" value="HAD-SF_hydro_IA"/>
</dbReference>
<accession>A0A3B0S0J9</accession>
<evidence type="ECO:0000313" key="1">
    <source>
        <dbReference type="EMBL" id="VAV97262.1"/>
    </source>
</evidence>
<dbReference type="NCBIfam" id="TIGR01509">
    <property type="entry name" value="HAD-SF-IA-v3"/>
    <property type="match status" value="1"/>
</dbReference>
<protein>
    <submittedName>
        <fullName evidence="1">Hydrolase</fullName>
        <ecNumber evidence="1">3.8.1.2</ecNumber>
    </submittedName>
</protein>